<feature type="domain" description="Cellulose-binding Sde182 nucleoside hydrolase-like" evidence="1">
    <location>
        <begin position="18"/>
        <end position="286"/>
    </location>
</feature>
<reference evidence="3 4" key="1">
    <citation type="submission" date="2016-03" db="EMBL/GenBank/DDBJ databases">
        <title>Comparative genomics of Pseudogymnoascus destructans, the fungus causing white-nose syndrome of bats.</title>
        <authorList>
            <person name="Palmer J.M."/>
            <person name="Drees K.P."/>
            <person name="Foster J.T."/>
            <person name="Lindner D.L."/>
        </authorList>
    </citation>
    <scope>NUCLEOTIDE SEQUENCE [LARGE SCALE GENOMIC DNA]</scope>
    <source>
        <strain evidence="3 4">UAMH 10579</strain>
    </source>
</reference>
<name>A0A1B8GW82_9PEZI</name>
<sequence>MALHTFESLPNFKTKPHIVVLTDICNEPDDAESLTRFLLYANEFQIDGLVATTSFWQQTSTHKQQIHQILDAYAEVQANLNAHVPPSRQYPTAEVLRQVVRDGIAEYGMTGARGPLNEGSELLIAAVDAIASDGHIWVLIWGGANVLAQALLQVQKSRSETEVATFAAKLRVYAISDQDDSGTWIRLNFPKIFYIASIHGWNAYGLAAWTGISGESYYHFNQGGPDSSLVTNEWLKKYIQIGPYGKAAYPDPVFIPEGDTPTFLSLIQNGLTDPCHPGWGGWGGRYNLTDLTGKDGSRHYSDAADYVRGKDGNMHVGSQATIWRWRDAYQGDFAARMQWTLSNDFNNVNHSPILVVNGDSELGALRIKTGFGTTVHLDASQSWDPDSADSLQFRWLHYREPSATQWTVKFEVPELTFKDESDGKRKFEKVSVEIPGKDEGMIFPLDPEKVMKWGPKTYHLILEVIDNAKFPMRAYRRVLVEVADDSSGSEKLQVDWEVAEV</sequence>
<evidence type="ECO:0000259" key="1">
    <source>
        <dbReference type="Pfam" id="PF07632"/>
    </source>
</evidence>
<dbReference type="GeneID" id="28835218"/>
<keyword evidence="4" id="KW-1185">Reference proteome</keyword>
<evidence type="ECO:0000259" key="2">
    <source>
        <dbReference type="Pfam" id="PF21027"/>
    </source>
</evidence>
<dbReference type="Pfam" id="PF21027">
    <property type="entry name" value="Sde0182_C"/>
    <property type="match status" value="1"/>
</dbReference>
<dbReference type="EMBL" id="KV460210">
    <property type="protein sequence ID" value="OBU00096.1"/>
    <property type="molecule type" value="Genomic_DNA"/>
</dbReference>
<evidence type="ECO:0008006" key="5">
    <source>
        <dbReference type="Google" id="ProtNLM"/>
    </source>
</evidence>
<dbReference type="Gene3D" id="2.60.40.10">
    <property type="entry name" value="Immunoglobulins"/>
    <property type="match status" value="1"/>
</dbReference>
<dbReference type="Pfam" id="PF07632">
    <property type="entry name" value="Sde182_NH-like"/>
    <property type="match status" value="1"/>
</dbReference>
<evidence type="ECO:0000313" key="4">
    <source>
        <dbReference type="Proteomes" id="UP000091956"/>
    </source>
</evidence>
<dbReference type="InterPro" id="IPR048527">
    <property type="entry name" value="Sde182_C"/>
</dbReference>
<gene>
    <name evidence="3" type="ORF">VE01_01832</name>
</gene>
<dbReference type="GO" id="GO:0016799">
    <property type="term" value="F:hydrolase activity, hydrolyzing N-glycosyl compounds"/>
    <property type="evidence" value="ECO:0007669"/>
    <property type="project" value="InterPro"/>
</dbReference>
<dbReference type="InterPro" id="IPR011483">
    <property type="entry name" value="Sde182_NH-like"/>
</dbReference>
<dbReference type="Gene3D" id="3.90.245.10">
    <property type="entry name" value="Ribonucleoside hydrolase-like"/>
    <property type="match status" value="1"/>
</dbReference>
<proteinExistence type="predicted"/>
<dbReference type="Proteomes" id="UP000091956">
    <property type="component" value="Unassembled WGS sequence"/>
</dbReference>
<evidence type="ECO:0000313" key="3">
    <source>
        <dbReference type="EMBL" id="OBU00096.1"/>
    </source>
</evidence>
<accession>A0A1B8GW82</accession>
<dbReference type="OrthoDB" id="3592035at2759"/>
<dbReference type="InterPro" id="IPR013783">
    <property type="entry name" value="Ig-like_fold"/>
</dbReference>
<protein>
    <recommendedName>
        <fullName evidence="5">DUF1593 domain-containing protein</fullName>
    </recommendedName>
</protein>
<reference evidence="4" key="2">
    <citation type="journal article" date="2018" name="Nat. Commun.">
        <title>Extreme sensitivity to ultraviolet light in the fungal pathogen causing white-nose syndrome of bats.</title>
        <authorList>
            <person name="Palmer J.M."/>
            <person name="Drees K.P."/>
            <person name="Foster J.T."/>
            <person name="Lindner D.L."/>
        </authorList>
    </citation>
    <scope>NUCLEOTIDE SEQUENCE [LARGE SCALE GENOMIC DNA]</scope>
    <source>
        <strain evidence="4">UAMH 10579</strain>
    </source>
</reference>
<dbReference type="AlphaFoldDB" id="A0A1B8GW82"/>
<organism evidence="3 4">
    <name type="scientific">Pseudogymnoascus verrucosus</name>
    <dbReference type="NCBI Taxonomy" id="342668"/>
    <lineage>
        <taxon>Eukaryota</taxon>
        <taxon>Fungi</taxon>
        <taxon>Dikarya</taxon>
        <taxon>Ascomycota</taxon>
        <taxon>Pezizomycotina</taxon>
        <taxon>Leotiomycetes</taxon>
        <taxon>Thelebolales</taxon>
        <taxon>Thelebolaceae</taxon>
        <taxon>Pseudogymnoascus</taxon>
    </lineage>
</organism>
<feature type="domain" description="Cellulose-binding Sde182 C-terminal" evidence="2">
    <location>
        <begin position="374"/>
        <end position="482"/>
    </location>
</feature>
<dbReference type="RefSeq" id="XP_018133828.1">
    <property type="nucleotide sequence ID" value="XM_018271347.2"/>
</dbReference>
<dbReference type="InterPro" id="IPR036452">
    <property type="entry name" value="Ribo_hydro-like"/>
</dbReference>
<dbReference type="STRING" id="342668.A0A1B8GW82"/>